<gene>
    <name evidence="2" type="ORF">KSP40_PGU022412</name>
</gene>
<protein>
    <submittedName>
        <fullName evidence="2">Uncharacterized protein</fullName>
    </submittedName>
</protein>
<evidence type="ECO:0000313" key="3">
    <source>
        <dbReference type="Proteomes" id="UP001412067"/>
    </source>
</evidence>
<evidence type="ECO:0000313" key="2">
    <source>
        <dbReference type="EMBL" id="KAK8971458.1"/>
    </source>
</evidence>
<comment type="caution">
    <text evidence="2">The sequence shown here is derived from an EMBL/GenBank/DDBJ whole genome shotgun (WGS) entry which is preliminary data.</text>
</comment>
<name>A0ABR2N5N3_9ASPA</name>
<reference evidence="2 3" key="1">
    <citation type="journal article" date="2022" name="Nat. Plants">
        <title>Genomes of leafy and leafless Platanthera orchids illuminate the evolution of mycoheterotrophy.</title>
        <authorList>
            <person name="Li M.H."/>
            <person name="Liu K.W."/>
            <person name="Li Z."/>
            <person name="Lu H.C."/>
            <person name="Ye Q.L."/>
            <person name="Zhang D."/>
            <person name="Wang J.Y."/>
            <person name="Li Y.F."/>
            <person name="Zhong Z.M."/>
            <person name="Liu X."/>
            <person name="Yu X."/>
            <person name="Liu D.K."/>
            <person name="Tu X.D."/>
            <person name="Liu B."/>
            <person name="Hao Y."/>
            <person name="Liao X.Y."/>
            <person name="Jiang Y.T."/>
            <person name="Sun W.H."/>
            <person name="Chen J."/>
            <person name="Chen Y.Q."/>
            <person name="Ai Y."/>
            <person name="Zhai J.W."/>
            <person name="Wu S.S."/>
            <person name="Zhou Z."/>
            <person name="Hsiao Y.Y."/>
            <person name="Wu W.L."/>
            <person name="Chen Y.Y."/>
            <person name="Lin Y.F."/>
            <person name="Hsu J.L."/>
            <person name="Li C.Y."/>
            <person name="Wang Z.W."/>
            <person name="Zhao X."/>
            <person name="Zhong W.Y."/>
            <person name="Ma X.K."/>
            <person name="Ma L."/>
            <person name="Huang J."/>
            <person name="Chen G.Z."/>
            <person name="Huang M.Z."/>
            <person name="Huang L."/>
            <person name="Peng D.H."/>
            <person name="Luo Y.B."/>
            <person name="Zou S.Q."/>
            <person name="Chen S.P."/>
            <person name="Lan S."/>
            <person name="Tsai W.C."/>
            <person name="Van de Peer Y."/>
            <person name="Liu Z.J."/>
        </authorList>
    </citation>
    <scope>NUCLEOTIDE SEQUENCE [LARGE SCALE GENOMIC DNA]</scope>
    <source>
        <strain evidence="2">Lor288</strain>
    </source>
</reference>
<feature type="region of interest" description="Disordered" evidence="1">
    <location>
        <begin position="1"/>
        <end position="44"/>
    </location>
</feature>
<proteinExistence type="predicted"/>
<accession>A0ABR2N5N3</accession>
<sequence length="74" mass="8290">MFGDERAQIKSPVRSQRSGCCRGRAHGDFGTPPKNAGNSPASRLPLKSRTRGCCRMSLGSWDWARCRRRHFRGA</sequence>
<keyword evidence="3" id="KW-1185">Reference proteome</keyword>
<dbReference type="Proteomes" id="UP001412067">
    <property type="component" value="Unassembled WGS sequence"/>
</dbReference>
<dbReference type="EMBL" id="JBBWWR010000001">
    <property type="protein sequence ID" value="KAK8971458.1"/>
    <property type="molecule type" value="Genomic_DNA"/>
</dbReference>
<organism evidence="2 3">
    <name type="scientific">Platanthera guangdongensis</name>
    <dbReference type="NCBI Taxonomy" id="2320717"/>
    <lineage>
        <taxon>Eukaryota</taxon>
        <taxon>Viridiplantae</taxon>
        <taxon>Streptophyta</taxon>
        <taxon>Embryophyta</taxon>
        <taxon>Tracheophyta</taxon>
        <taxon>Spermatophyta</taxon>
        <taxon>Magnoliopsida</taxon>
        <taxon>Liliopsida</taxon>
        <taxon>Asparagales</taxon>
        <taxon>Orchidaceae</taxon>
        <taxon>Orchidoideae</taxon>
        <taxon>Orchideae</taxon>
        <taxon>Orchidinae</taxon>
        <taxon>Platanthera</taxon>
    </lineage>
</organism>
<evidence type="ECO:0000256" key="1">
    <source>
        <dbReference type="SAM" id="MobiDB-lite"/>
    </source>
</evidence>